<evidence type="ECO:0000313" key="5">
    <source>
        <dbReference type="EMBL" id="GAT16753.1"/>
    </source>
</evidence>
<comment type="caution">
    <text evidence="5">The sequence shown here is derived from an EMBL/GenBank/DDBJ whole genome shotgun (WGS) entry which is preliminary data.</text>
</comment>
<dbReference type="InterPro" id="IPR025736">
    <property type="entry name" value="PucR_C-HTH_dom"/>
</dbReference>
<dbReference type="STRING" id="1797.RMCT_3722"/>
<dbReference type="Pfam" id="PF17853">
    <property type="entry name" value="GGDEF_2"/>
    <property type="match status" value="1"/>
</dbReference>
<accession>A0A100XHZ4</accession>
<reference evidence="6" key="2">
    <citation type="submission" date="2016-02" db="EMBL/GenBank/DDBJ databases">
        <title>Draft genome sequence of five rapidly growing Mycobacterium species.</title>
        <authorList>
            <person name="Katahira K."/>
            <person name="Gotou Y."/>
            <person name="Iida K."/>
            <person name="Ogura Y."/>
            <person name="Hayashi T."/>
        </authorList>
    </citation>
    <scope>NUCLEOTIDE SEQUENCE [LARGE SCALE GENOMIC DNA]</scope>
    <source>
        <strain evidence="6">JCM6362</strain>
    </source>
</reference>
<dbReference type="Gene3D" id="1.10.10.2840">
    <property type="entry name" value="PucR C-terminal helix-turn-helix domain"/>
    <property type="match status" value="1"/>
</dbReference>
<sequence>MLDELEDIAAQVTAIIRAELPAYAAIPLDDHRAAVQDQLSVILTGLREMRGPGPADLITAERLGRRRAEQGIDISALMRAYELPLQELWQRYAGLVCDGKQAQELIALAPSLLRWLHQLGGAAATGHQIVTTSQLANEVRLQAQLLDLITADPAGAQTLVLAGRLGLDTGGTFQAVGFTPSVDPHRLERVIVRLRIHAGPVVAGVHDGMFVVLQQHDRTGVVTQLCRPHAAGGVFGIGEPRYGLQGAALSIGDARRAAGLAAVLGHDVVFSRHWLLASVLASADHLDHLGRGAEIASEHPHLSEAVVAFAHNGFSTAAAARVLHLHPNTVSYRLDRWTQLTGWELNDFEGLARSVVCIALSARRASGPSATASG</sequence>
<evidence type="ECO:0000259" key="4">
    <source>
        <dbReference type="Pfam" id="PF17853"/>
    </source>
</evidence>
<dbReference type="Proteomes" id="UP000069654">
    <property type="component" value="Unassembled WGS sequence"/>
</dbReference>
<evidence type="ECO:0000259" key="3">
    <source>
        <dbReference type="Pfam" id="PF14361"/>
    </source>
</evidence>
<dbReference type="AlphaFoldDB" id="A0A100XHZ4"/>
<dbReference type="InterPro" id="IPR051448">
    <property type="entry name" value="CdaR-like_regulators"/>
</dbReference>
<dbReference type="InterPro" id="IPR041522">
    <property type="entry name" value="CdaR_GGDEF"/>
</dbReference>
<reference evidence="5 6" key="1">
    <citation type="journal article" date="2016" name="Genome Announc.">
        <title>Draft Genome Sequences of Five Rapidly Growing Mycobacterium Species, M. thermoresistibile, M. fortuitum subsp. acetamidolyticum, M. canariasense, M. brisbanense, and M. novocastrense.</title>
        <authorList>
            <person name="Katahira K."/>
            <person name="Ogura Y."/>
            <person name="Gotoh Y."/>
            <person name="Hayashi T."/>
        </authorList>
    </citation>
    <scope>NUCLEOTIDE SEQUENCE [LARGE SCALE GENOMIC DNA]</scope>
    <source>
        <strain evidence="5 6">JCM6362</strain>
    </source>
</reference>
<dbReference type="PANTHER" id="PTHR33744">
    <property type="entry name" value="CARBOHYDRATE DIACID REGULATOR"/>
    <property type="match status" value="1"/>
</dbReference>
<feature type="domain" description="CdaR GGDEF-like" evidence="4">
    <location>
        <begin position="159"/>
        <end position="258"/>
    </location>
</feature>
<evidence type="ECO:0000313" key="6">
    <source>
        <dbReference type="Proteomes" id="UP000069654"/>
    </source>
</evidence>
<dbReference type="Pfam" id="PF14361">
    <property type="entry name" value="RsbRD_N"/>
    <property type="match status" value="1"/>
</dbReference>
<dbReference type="EMBL" id="BCTB01000048">
    <property type="protein sequence ID" value="GAT16753.1"/>
    <property type="molecule type" value="Genomic_DNA"/>
</dbReference>
<dbReference type="PANTHER" id="PTHR33744:SF1">
    <property type="entry name" value="DNA-BINDING TRANSCRIPTIONAL ACTIVATOR ADER"/>
    <property type="match status" value="1"/>
</dbReference>
<organism evidence="5 6">
    <name type="scientific">Mycolicibacterium thermoresistibile</name>
    <name type="common">Mycobacterium thermoresistibile</name>
    <dbReference type="NCBI Taxonomy" id="1797"/>
    <lineage>
        <taxon>Bacteria</taxon>
        <taxon>Bacillati</taxon>
        <taxon>Actinomycetota</taxon>
        <taxon>Actinomycetes</taxon>
        <taxon>Mycobacteriales</taxon>
        <taxon>Mycobacteriaceae</taxon>
        <taxon>Mycolicibacterium</taxon>
    </lineage>
</organism>
<evidence type="ECO:0000256" key="1">
    <source>
        <dbReference type="ARBA" id="ARBA00006754"/>
    </source>
</evidence>
<evidence type="ECO:0000259" key="2">
    <source>
        <dbReference type="Pfam" id="PF13556"/>
    </source>
</evidence>
<dbReference type="Pfam" id="PF13556">
    <property type="entry name" value="HTH_30"/>
    <property type="match status" value="1"/>
</dbReference>
<gene>
    <name evidence="5" type="ORF">RMCT_3722</name>
</gene>
<dbReference type="InterPro" id="IPR025751">
    <property type="entry name" value="RsbRD_N_dom"/>
</dbReference>
<feature type="domain" description="PucR C-terminal helix-turn-helix" evidence="2">
    <location>
        <begin position="304"/>
        <end position="353"/>
    </location>
</feature>
<dbReference type="InterPro" id="IPR042070">
    <property type="entry name" value="PucR_C-HTH_sf"/>
</dbReference>
<name>A0A100XHZ4_MYCTH</name>
<comment type="similarity">
    <text evidence="1">Belongs to the CdaR family.</text>
</comment>
<feature type="domain" description="RsbT co-antagonist protein RsbRD N-terminal" evidence="3">
    <location>
        <begin position="6"/>
        <end position="134"/>
    </location>
</feature>
<dbReference type="OMA" id="IETYHIA"/>
<proteinExistence type="inferred from homology"/>
<protein>
    <submittedName>
        <fullName evidence="5">CdaR family transcriptional regulator</fullName>
    </submittedName>
</protein>